<gene>
    <name evidence="4" type="ORF">SCARUB_01367</name>
</gene>
<evidence type="ECO:0000313" key="5">
    <source>
        <dbReference type="Proteomes" id="UP000094056"/>
    </source>
</evidence>
<evidence type="ECO:0000256" key="1">
    <source>
        <dbReference type="PROSITE-ProRule" id="PRU00285"/>
    </source>
</evidence>
<evidence type="ECO:0000259" key="3">
    <source>
        <dbReference type="PROSITE" id="PS01031"/>
    </source>
</evidence>
<feature type="compositionally biased region" description="Basic and acidic residues" evidence="2">
    <location>
        <begin position="16"/>
        <end position="32"/>
    </location>
</feature>
<comment type="similarity">
    <text evidence="1">Belongs to the small heat shock protein (HSP20) family.</text>
</comment>
<dbReference type="EMBL" id="MAYW01000026">
    <property type="protein sequence ID" value="ODS33543.1"/>
    <property type="molecule type" value="Genomic_DNA"/>
</dbReference>
<reference evidence="4 5" key="1">
    <citation type="submission" date="2016-07" db="EMBL/GenBank/DDBJ databases">
        <title>Draft genome of Scalindua rubra, obtained from a brine-seawater interface in the Red Sea, sheds light on salt adaptation in anammox bacteria.</title>
        <authorList>
            <person name="Speth D.R."/>
            <person name="Lagkouvardos I."/>
            <person name="Wang Y."/>
            <person name="Qian P.-Y."/>
            <person name="Dutilh B.E."/>
            <person name="Jetten M.S."/>
        </authorList>
    </citation>
    <scope>NUCLEOTIDE SEQUENCE [LARGE SCALE GENOMIC DNA]</scope>
    <source>
        <strain evidence="4">BSI-1</strain>
    </source>
</reference>
<feature type="domain" description="SHSP" evidence="3">
    <location>
        <begin position="104"/>
        <end position="186"/>
    </location>
</feature>
<dbReference type="Proteomes" id="UP000094056">
    <property type="component" value="Unassembled WGS sequence"/>
</dbReference>
<protein>
    <submittedName>
        <fullName evidence="4">Heat shock protein</fullName>
    </submittedName>
</protein>
<dbReference type="InterPro" id="IPR008978">
    <property type="entry name" value="HSP20-like_chaperone"/>
</dbReference>
<dbReference type="SUPFAM" id="SSF49764">
    <property type="entry name" value="HSP20-like chaperones"/>
    <property type="match status" value="1"/>
</dbReference>
<dbReference type="Gene3D" id="2.60.40.790">
    <property type="match status" value="1"/>
</dbReference>
<keyword evidence="4" id="KW-0346">Stress response</keyword>
<evidence type="ECO:0000313" key="4">
    <source>
        <dbReference type="EMBL" id="ODS33543.1"/>
    </source>
</evidence>
<sequence length="186" mass="21314">MTEPRKKEGTKRKKKGSESEEKEEKLEEEKGVTESVLEGLSNVIPGLGGLVKGLEKSDAIQERLKEIDKEVEKRIRETPLKKTTATRTPHFKGRFEAVPSVRRKKEVLRDIPVDIFDEHKHIDVIAELPGIEEKDIKVDLSADILTISADRTRLKYFKKIKLPCKSKGIIKKLYKNGIMEIKIEKK</sequence>
<feature type="region of interest" description="Disordered" evidence="2">
    <location>
        <begin position="1"/>
        <end position="34"/>
    </location>
</feature>
<dbReference type="CDD" id="cd06464">
    <property type="entry name" value="ACD_sHsps-like"/>
    <property type="match status" value="1"/>
</dbReference>
<dbReference type="AlphaFoldDB" id="A0A1E3XD51"/>
<proteinExistence type="inferred from homology"/>
<comment type="caution">
    <text evidence="4">The sequence shown here is derived from an EMBL/GenBank/DDBJ whole genome shotgun (WGS) entry which is preliminary data.</text>
</comment>
<evidence type="ECO:0000256" key="2">
    <source>
        <dbReference type="SAM" id="MobiDB-lite"/>
    </source>
</evidence>
<accession>A0A1E3XD51</accession>
<dbReference type="InterPro" id="IPR002068">
    <property type="entry name" value="A-crystallin/Hsp20_dom"/>
</dbReference>
<name>A0A1E3XD51_9BACT</name>
<organism evidence="4 5">
    <name type="scientific">Candidatus Scalindua rubra</name>
    <dbReference type="NCBI Taxonomy" id="1872076"/>
    <lineage>
        <taxon>Bacteria</taxon>
        <taxon>Pseudomonadati</taxon>
        <taxon>Planctomycetota</taxon>
        <taxon>Candidatus Brocadiia</taxon>
        <taxon>Candidatus Brocadiales</taxon>
        <taxon>Candidatus Scalinduaceae</taxon>
        <taxon>Candidatus Scalindua</taxon>
    </lineage>
</organism>
<dbReference type="PROSITE" id="PS01031">
    <property type="entry name" value="SHSP"/>
    <property type="match status" value="1"/>
</dbReference>